<gene>
    <name evidence="1" type="ORF">DORFOR_02211</name>
</gene>
<evidence type="ECO:0000313" key="1">
    <source>
        <dbReference type="EMBL" id="EDR45610.1"/>
    </source>
</evidence>
<dbReference type="Proteomes" id="UP000005359">
    <property type="component" value="Unassembled WGS sequence"/>
</dbReference>
<reference evidence="1 2" key="2">
    <citation type="submission" date="2007-10" db="EMBL/GenBank/DDBJ databases">
        <authorList>
            <person name="Fulton L."/>
            <person name="Clifton S."/>
            <person name="Fulton B."/>
            <person name="Xu J."/>
            <person name="Minx P."/>
            <person name="Pepin K.H."/>
            <person name="Johnson M."/>
            <person name="Thiruvilangam P."/>
            <person name="Bhonagiri V."/>
            <person name="Nash W.E."/>
            <person name="Wang C."/>
            <person name="Mardis E.R."/>
            <person name="Wilson R.K."/>
        </authorList>
    </citation>
    <scope>NUCLEOTIDE SEQUENCE [LARGE SCALE GENOMIC DNA]</scope>
    <source>
        <strain evidence="1 2">ATCC 27755</strain>
    </source>
</reference>
<proteinExistence type="predicted"/>
<dbReference type="PaxDb" id="411461-DORFOR_02211"/>
<dbReference type="EMBL" id="AAXA02000015">
    <property type="protein sequence ID" value="EDR45610.1"/>
    <property type="molecule type" value="Genomic_DNA"/>
</dbReference>
<evidence type="ECO:0008006" key="3">
    <source>
        <dbReference type="Google" id="ProtNLM"/>
    </source>
</evidence>
<dbReference type="Gene3D" id="3.40.50.2300">
    <property type="match status" value="1"/>
</dbReference>
<accession>B0G7F6</accession>
<dbReference type="SUPFAM" id="SSF52172">
    <property type="entry name" value="CheY-like"/>
    <property type="match status" value="1"/>
</dbReference>
<dbReference type="STRING" id="411461.DORFOR_02211"/>
<dbReference type="RefSeq" id="WP_005333945.1">
    <property type="nucleotide sequence ID" value="NZ_CAXSXX010000011.1"/>
</dbReference>
<reference evidence="1 2" key="1">
    <citation type="submission" date="2007-10" db="EMBL/GenBank/DDBJ databases">
        <title>Draft genome sequence of Dorea formicigenerans(ATCC 27755).</title>
        <authorList>
            <person name="Sudarsanam P."/>
            <person name="Ley R."/>
            <person name="Guruge J."/>
            <person name="Turnbaugh P.J."/>
            <person name="Mahowald M."/>
            <person name="Liep D."/>
            <person name="Gordon J."/>
        </authorList>
    </citation>
    <scope>NUCLEOTIDE SEQUENCE [LARGE SCALE GENOMIC DNA]</scope>
    <source>
        <strain evidence="1 2">ATCC 27755</strain>
    </source>
</reference>
<protein>
    <recommendedName>
        <fullName evidence="3">Stage 0 sporulation protein A homolog</fullName>
    </recommendedName>
</protein>
<organism evidence="1 2">
    <name type="scientific">Dorea formicigenerans ATCC 27755</name>
    <dbReference type="NCBI Taxonomy" id="411461"/>
    <lineage>
        <taxon>Bacteria</taxon>
        <taxon>Bacillati</taxon>
        <taxon>Bacillota</taxon>
        <taxon>Clostridia</taxon>
        <taxon>Lachnospirales</taxon>
        <taxon>Lachnospiraceae</taxon>
        <taxon>Dorea</taxon>
    </lineage>
</organism>
<comment type="caution">
    <text evidence="1">The sequence shown here is derived from an EMBL/GenBank/DDBJ whole genome shotgun (WGS) entry which is preliminary data.</text>
</comment>
<evidence type="ECO:0000313" key="2">
    <source>
        <dbReference type="Proteomes" id="UP000005359"/>
    </source>
</evidence>
<dbReference type="AlphaFoldDB" id="B0G7F6"/>
<name>B0G7F6_9FIRM</name>
<sequence>MWNAFAEDTQKALSVGMNGHVAKPIQVDKLLSTLVEIMMKQ</sequence>
<dbReference type="InterPro" id="IPR011006">
    <property type="entry name" value="CheY-like_superfamily"/>
</dbReference>